<evidence type="ECO:0000259" key="3">
    <source>
        <dbReference type="PROSITE" id="PS51186"/>
    </source>
</evidence>
<dbReference type="PANTHER" id="PTHR43877">
    <property type="entry name" value="AMINOALKYLPHOSPHONATE N-ACETYLTRANSFERASE-RELATED-RELATED"/>
    <property type="match status" value="1"/>
</dbReference>
<dbReference type="SUPFAM" id="SSF55729">
    <property type="entry name" value="Acyl-CoA N-acyltransferases (Nat)"/>
    <property type="match status" value="1"/>
</dbReference>
<keyword evidence="2" id="KW-0012">Acyltransferase</keyword>
<reference evidence="4 5" key="1">
    <citation type="submission" date="2021-06" db="EMBL/GenBank/DDBJ databases">
        <title>Genome-based taxonomic framework of Microbacterium strains isolated from marine environment, the description of four new species and reclassification of four preexisting species.</title>
        <authorList>
            <person name="Lee S.D."/>
            <person name="Kim S.-M."/>
            <person name="Byeon Y.-S."/>
            <person name="Yang H.L."/>
            <person name="Kim I.S."/>
        </authorList>
    </citation>
    <scope>NUCLEOTIDE SEQUENCE [LARGE SCALE GENOMIC DNA]</scope>
    <source>
        <strain evidence="4 5">SSW1-36</strain>
    </source>
</reference>
<dbReference type="EMBL" id="CP078077">
    <property type="protein sequence ID" value="UPL15985.1"/>
    <property type="molecule type" value="Genomic_DNA"/>
</dbReference>
<evidence type="ECO:0000256" key="1">
    <source>
        <dbReference type="ARBA" id="ARBA00022679"/>
    </source>
</evidence>
<dbReference type="Gene3D" id="3.40.630.30">
    <property type="match status" value="1"/>
</dbReference>
<keyword evidence="5" id="KW-1185">Reference proteome</keyword>
<dbReference type="Pfam" id="PF00583">
    <property type="entry name" value="Acetyltransf_1"/>
    <property type="match status" value="1"/>
</dbReference>
<proteinExistence type="predicted"/>
<evidence type="ECO:0000313" key="4">
    <source>
        <dbReference type="EMBL" id="UPL15985.1"/>
    </source>
</evidence>
<organism evidence="4 5">
    <name type="scientific">Microbacterium galbinum</name>
    <dbReference type="NCBI Taxonomy" id="2851646"/>
    <lineage>
        <taxon>Bacteria</taxon>
        <taxon>Bacillati</taxon>
        <taxon>Actinomycetota</taxon>
        <taxon>Actinomycetes</taxon>
        <taxon>Micrococcales</taxon>
        <taxon>Microbacteriaceae</taxon>
        <taxon>Microbacterium</taxon>
    </lineage>
</organism>
<dbReference type="InterPro" id="IPR050832">
    <property type="entry name" value="Bact_Acetyltransf"/>
</dbReference>
<evidence type="ECO:0000256" key="2">
    <source>
        <dbReference type="ARBA" id="ARBA00023315"/>
    </source>
</evidence>
<sequence>MSGTIRPALSTDAEHLQAIESAADALLIDALGAWEWPDAEDGAARLAAPGFTLLIEDEDTRSPVGFVHVLDADGHAHLEQLSVTPSAGRQGHGRALVRAALREAHERGYSRVTLRTYAEVPWNAPFYATCGFLESLPETAFQRALIDTEAELGIDRYGRRVQMTAEVDDRTHLAGKDPRATE</sequence>
<dbReference type="CDD" id="cd04301">
    <property type="entry name" value="NAT_SF"/>
    <property type="match status" value="1"/>
</dbReference>
<evidence type="ECO:0000313" key="5">
    <source>
        <dbReference type="Proteomes" id="UP000831963"/>
    </source>
</evidence>
<protein>
    <submittedName>
        <fullName evidence="4">GNAT family N-acetyltransferase</fullName>
    </submittedName>
</protein>
<accession>A0ABY4IUM2</accession>
<keyword evidence="1" id="KW-0808">Transferase</keyword>
<dbReference type="InterPro" id="IPR016181">
    <property type="entry name" value="Acyl_CoA_acyltransferase"/>
</dbReference>
<dbReference type="InterPro" id="IPR000182">
    <property type="entry name" value="GNAT_dom"/>
</dbReference>
<feature type="domain" description="N-acetyltransferase" evidence="3">
    <location>
        <begin position="3"/>
        <end position="155"/>
    </location>
</feature>
<dbReference type="RefSeq" id="WP_247956398.1">
    <property type="nucleotide sequence ID" value="NZ_CP078077.1"/>
</dbReference>
<dbReference type="Proteomes" id="UP000831963">
    <property type="component" value="Chromosome"/>
</dbReference>
<dbReference type="PROSITE" id="PS51186">
    <property type="entry name" value="GNAT"/>
    <property type="match status" value="1"/>
</dbReference>
<name>A0ABY4IUM2_9MICO</name>
<gene>
    <name evidence="4" type="ORF">KV396_16565</name>
</gene>